<protein>
    <submittedName>
        <fullName evidence="2">Uncharacterized protein</fullName>
    </submittedName>
</protein>
<evidence type="ECO:0000313" key="2">
    <source>
        <dbReference type="EMBL" id="CAC5372075.1"/>
    </source>
</evidence>
<evidence type="ECO:0000256" key="1">
    <source>
        <dbReference type="SAM" id="MobiDB-lite"/>
    </source>
</evidence>
<feature type="region of interest" description="Disordered" evidence="1">
    <location>
        <begin position="180"/>
        <end position="201"/>
    </location>
</feature>
<keyword evidence="3" id="KW-1185">Reference proteome</keyword>
<accession>A0A6J8ATU6</accession>
<sequence>MDILPEPSTVKPMAAHSIPIMQTSYESGNCDFCKQRNVKVKPLNCKRHFYCRTCNDFSPKFQRKDFQCRACSERLQKLTEDNLKKVDNFLGGEIGGCEKQKDVNLSIAGGSITFDIENLEEESDEDLTGNNDEWEHLLKTMTTEEHKKKDRPTHKKKKKSNRPLQLVPREMSFMKLVLPSATRRNGERSEEMKNENKNKKEATWCHSKEILIPEDNESPVDQSNISPEESRPNTVMDLFQEERCTSPVKTPRQQKPTWGWIPNTQIFTDTDDDDNIELVIDIEAPPDSPRSYDEAIITQIERDSFWDF</sequence>
<reference evidence="2 3" key="1">
    <citation type="submission" date="2020-06" db="EMBL/GenBank/DDBJ databases">
        <authorList>
            <person name="Li R."/>
            <person name="Bekaert M."/>
        </authorList>
    </citation>
    <scope>NUCLEOTIDE SEQUENCE [LARGE SCALE GENOMIC DNA]</scope>
    <source>
        <strain evidence="3">wild</strain>
    </source>
</reference>
<feature type="compositionally biased region" description="Basic residues" evidence="1">
    <location>
        <begin position="148"/>
        <end position="161"/>
    </location>
</feature>
<evidence type="ECO:0000313" key="3">
    <source>
        <dbReference type="Proteomes" id="UP000507470"/>
    </source>
</evidence>
<dbReference type="EMBL" id="CACVKT020001833">
    <property type="protein sequence ID" value="CAC5372075.1"/>
    <property type="molecule type" value="Genomic_DNA"/>
</dbReference>
<name>A0A6J8ATU6_MYTCO</name>
<dbReference type="Proteomes" id="UP000507470">
    <property type="component" value="Unassembled WGS sequence"/>
</dbReference>
<feature type="compositionally biased region" description="Basic and acidic residues" evidence="1">
    <location>
        <begin position="184"/>
        <end position="201"/>
    </location>
</feature>
<gene>
    <name evidence="2" type="ORF">MCOR_10307</name>
</gene>
<organism evidence="2 3">
    <name type="scientific">Mytilus coruscus</name>
    <name type="common">Sea mussel</name>
    <dbReference type="NCBI Taxonomy" id="42192"/>
    <lineage>
        <taxon>Eukaryota</taxon>
        <taxon>Metazoa</taxon>
        <taxon>Spiralia</taxon>
        <taxon>Lophotrochozoa</taxon>
        <taxon>Mollusca</taxon>
        <taxon>Bivalvia</taxon>
        <taxon>Autobranchia</taxon>
        <taxon>Pteriomorphia</taxon>
        <taxon>Mytilida</taxon>
        <taxon>Mytiloidea</taxon>
        <taxon>Mytilidae</taxon>
        <taxon>Mytilinae</taxon>
        <taxon>Mytilus</taxon>
    </lineage>
</organism>
<dbReference type="OrthoDB" id="6103902at2759"/>
<feature type="region of interest" description="Disordered" evidence="1">
    <location>
        <begin position="141"/>
        <end position="165"/>
    </location>
</feature>
<dbReference type="AlphaFoldDB" id="A0A6J8ATU6"/>
<proteinExistence type="predicted"/>